<evidence type="ECO:0000313" key="5">
    <source>
        <dbReference type="Proteomes" id="UP000190935"/>
    </source>
</evidence>
<reference evidence="5" key="3">
    <citation type="submission" date="2016-11" db="EMBL/GenBank/DDBJ databases">
        <authorList>
            <person name="Papadimitriou K."/>
        </authorList>
    </citation>
    <scope>NUCLEOTIDE SEQUENCE [LARGE SCALE GENOMIC DNA]</scope>
    <source>
        <strain evidence="5">ACA-DC 1533</strain>
    </source>
</reference>
<dbReference type="Proteomes" id="UP000051491">
    <property type="component" value="Unassembled WGS sequence"/>
</dbReference>
<keyword evidence="1" id="KW-0812">Transmembrane</keyword>
<dbReference type="EMBL" id="JQBK01000065">
    <property type="protein sequence ID" value="KRN81560.1"/>
    <property type="molecule type" value="Genomic_DNA"/>
</dbReference>
<dbReference type="PATRIC" id="fig|89059.3.peg.1975"/>
<proteinExistence type="predicted"/>
<evidence type="ECO:0000313" key="3">
    <source>
        <dbReference type="EMBL" id="SFV41214.1"/>
    </source>
</evidence>
<accession>A0A0R2JWS4</accession>
<organism evidence="2 4">
    <name type="scientific">Ligilactobacillus acidipiscis</name>
    <dbReference type="NCBI Taxonomy" id="89059"/>
    <lineage>
        <taxon>Bacteria</taxon>
        <taxon>Bacillati</taxon>
        <taxon>Bacillota</taxon>
        <taxon>Bacilli</taxon>
        <taxon>Lactobacillales</taxon>
        <taxon>Lactobacillaceae</taxon>
        <taxon>Ligilactobacillus</taxon>
    </lineage>
</organism>
<sequence length="149" mass="17073">MTNQKKSIDEKVNHWLTDPKTFFFLGLVVIVIIVGATLFSGNSDKRYLDKQGWNLEINEGTEKLKVNVYFDGDKAYGFVPQQTKLSKKHASKVEYNKKRHQVSVYGSKSQMTFLIGKKKNDQVEGSVTFGHSSEQYSYVMTKDDTIHLK</sequence>
<name>A0A0R2JWS4_9LACO</name>
<protein>
    <submittedName>
        <fullName evidence="2">Uncharacterized protein</fullName>
    </submittedName>
</protein>
<feature type="transmembrane region" description="Helical" evidence="1">
    <location>
        <begin position="22"/>
        <end position="41"/>
    </location>
</feature>
<dbReference type="OrthoDB" id="9922138at2"/>
<dbReference type="EMBL" id="LT630287">
    <property type="protein sequence ID" value="SFV41214.1"/>
    <property type="molecule type" value="Genomic_DNA"/>
</dbReference>
<dbReference type="Proteomes" id="UP000190935">
    <property type="component" value="Chromosome I"/>
</dbReference>
<gene>
    <name evidence="2" type="ORF">IV43_GL001856</name>
    <name evidence="3" type="ORF">LAC1533_1791</name>
</gene>
<keyword evidence="1" id="KW-1133">Transmembrane helix</keyword>
<dbReference type="AlphaFoldDB" id="A0A0R2JWS4"/>
<evidence type="ECO:0000256" key="1">
    <source>
        <dbReference type="SAM" id="Phobius"/>
    </source>
</evidence>
<dbReference type="KEGG" id="laca:LAC1533_1791"/>
<dbReference type="GeneID" id="95349901"/>
<reference evidence="3" key="2">
    <citation type="submission" date="2016-11" db="EMBL/GenBank/DDBJ databases">
        <authorList>
            <person name="Jaros S."/>
            <person name="Januszkiewicz K."/>
            <person name="Wedrychowicz H."/>
        </authorList>
    </citation>
    <scope>NUCLEOTIDE SEQUENCE [LARGE SCALE GENOMIC DNA]</scope>
    <source>
        <strain evidence="3">ACA-DC 1533</strain>
    </source>
</reference>
<evidence type="ECO:0000313" key="2">
    <source>
        <dbReference type="EMBL" id="KRN81560.1"/>
    </source>
</evidence>
<reference evidence="2 4" key="1">
    <citation type="journal article" date="2015" name="Genome Announc.">
        <title>Expanding the biotechnology potential of lactobacilli through comparative genomics of 213 strains and associated genera.</title>
        <authorList>
            <person name="Sun Z."/>
            <person name="Harris H.M."/>
            <person name="McCann A."/>
            <person name="Guo C."/>
            <person name="Argimon S."/>
            <person name="Zhang W."/>
            <person name="Yang X."/>
            <person name="Jeffery I.B."/>
            <person name="Cooney J.C."/>
            <person name="Kagawa T.F."/>
            <person name="Liu W."/>
            <person name="Song Y."/>
            <person name="Salvetti E."/>
            <person name="Wrobel A."/>
            <person name="Rasinkangas P."/>
            <person name="Parkhill J."/>
            <person name="Rea M.C."/>
            <person name="O'Sullivan O."/>
            <person name="Ritari J."/>
            <person name="Douillard F.P."/>
            <person name="Paul Ross R."/>
            <person name="Yang R."/>
            <person name="Briner A.E."/>
            <person name="Felis G.E."/>
            <person name="de Vos W.M."/>
            <person name="Barrangou R."/>
            <person name="Klaenhammer T.R."/>
            <person name="Caufield P.W."/>
            <person name="Cui Y."/>
            <person name="Zhang H."/>
            <person name="O'Toole P.W."/>
        </authorList>
    </citation>
    <scope>NUCLEOTIDE SEQUENCE [LARGE SCALE GENOMIC DNA]</scope>
    <source>
        <strain evidence="2 4">DSM 15353</strain>
    </source>
</reference>
<keyword evidence="1" id="KW-0472">Membrane</keyword>
<dbReference type="RefSeq" id="WP_010498401.1">
    <property type="nucleotide sequence ID" value="NZ_DAIMTB010000096.1"/>
</dbReference>
<evidence type="ECO:0000313" key="4">
    <source>
        <dbReference type="Proteomes" id="UP000051491"/>
    </source>
</evidence>